<dbReference type="PANTHER" id="PTHR43513">
    <property type="entry name" value="DIHYDROOROTATE DEHYDROGENASE B (NAD(+)), ELECTRON TRANSFER SUBUNIT"/>
    <property type="match status" value="1"/>
</dbReference>
<dbReference type="Gene3D" id="2.10.240.10">
    <property type="entry name" value="Dihydroorotate dehydrogenase, electron transfer subunit"/>
    <property type="match status" value="1"/>
</dbReference>
<dbReference type="GO" id="GO:0016491">
    <property type="term" value="F:oxidoreductase activity"/>
    <property type="evidence" value="ECO:0007669"/>
    <property type="project" value="InterPro"/>
</dbReference>
<sequence length="148" mass="15652">MYIAGGTGLPPILAMAERIGRGHMIIGAYTKDDIPLWQRMQDIRGVEITAATEDGSMGMRGVATQALDDLLKKLQPPCVIYACGPAGMLKAAASLAKGFGARCEVSIEERMACGFGVCSACVVRTTTGNQRVCIQGPVFDAADIEWGQ</sequence>
<organism evidence="3">
    <name type="scientific">anaerobic digester metagenome</name>
    <dbReference type="NCBI Taxonomy" id="1263854"/>
    <lineage>
        <taxon>unclassified sequences</taxon>
        <taxon>metagenomes</taxon>
        <taxon>ecological metagenomes</taxon>
    </lineage>
</organism>
<protein>
    <submittedName>
        <fullName evidence="3">Dihydroorotate dehydrogenase B (NAD(+)), electron transfer subunit</fullName>
    </submittedName>
</protein>
<dbReference type="InterPro" id="IPR039261">
    <property type="entry name" value="FNR_nucleotide-bd"/>
</dbReference>
<dbReference type="PRINTS" id="PR00410">
    <property type="entry name" value="PHEHYDRXLASE"/>
</dbReference>
<dbReference type="EMBL" id="CAADRM010000155">
    <property type="protein sequence ID" value="VFU18611.1"/>
    <property type="molecule type" value="Genomic_DNA"/>
</dbReference>
<dbReference type="InterPro" id="IPR019480">
    <property type="entry name" value="Dihydroorotate_DH_Fe-S-bd"/>
</dbReference>
<dbReference type="SUPFAM" id="SSF52343">
    <property type="entry name" value="Ferredoxin reductase-like, C-terminal NADP-linked domain"/>
    <property type="match status" value="1"/>
</dbReference>
<dbReference type="PANTHER" id="PTHR43513:SF3">
    <property type="entry name" value="DIHYDROOROTATE DEHYDROGENASE B (NAD(+)), ELECTRON TRANSFER SUBUNIT-RELATED"/>
    <property type="match status" value="1"/>
</dbReference>
<dbReference type="InterPro" id="IPR001433">
    <property type="entry name" value="OxRdtase_FAD/NAD-bd"/>
</dbReference>
<dbReference type="AlphaFoldDB" id="A0A485M514"/>
<accession>A0A485M514</accession>
<feature type="domain" description="Dihydroorotate dehydrogenase electron transfer subunit iron-sulphur cluster binding" evidence="2">
    <location>
        <begin position="108"/>
        <end position="144"/>
    </location>
</feature>
<dbReference type="Gene3D" id="3.40.50.80">
    <property type="entry name" value="Nucleotide-binding domain of ferredoxin-NADP reductase (FNR) module"/>
    <property type="match status" value="1"/>
</dbReference>
<proteinExistence type="predicted"/>
<evidence type="ECO:0000259" key="1">
    <source>
        <dbReference type="Pfam" id="PF00175"/>
    </source>
</evidence>
<feature type="domain" description="Oxidoreductase FAD/NAD(P)-binding" evidence="1">
    <location>
        <begin position="3"/>
        <end position="92"/>
    </location>
</feature>
<dbReference type="InterPro" id="IPR050353">
    <property type="entry name" value="PyrK_electron_transfer"/>
</dbReference>
<gene>
    <name evidence="3" type="ORF">SCFA_870001</name>
</gene>
<dbReference type="Pfam" id="PF10418">
    <property type="entry name" value="DHODB_Fe-S_bind"/>
    <property type="match status" value="1"/>
</dbReference>
<evidence type="ECO:0000313" key="3">
    <source>
        <dbReference type="EMBL" id="VFU18611.1"/>
    </source>
</evidence>
<name>A0A485M514_9ZZZZ</name>
<dbReference type="InterPro" id="IPR037117">
    <property type="entry name" value="Dihydroorotate_DH_ele_sf"/>
</dbReference>
<evidence type="ECO:0000259" key="2">
    <source>
        <dbReference type="Pfam" id="PF10418"/>
    </source>
</evidence>
<dbReference type="Pfam" id="PF00175">
    <property type="entry name" value="NAD_binding_1"/>
    <property type="match status" value="1"/>
</dbReference>
<reference evidence="3" key="1">
    <citation type="submission" date="2019-03" db="EMBL/GenBank/DDBJ databases">
        <authorList>
            <person name="Hao L."/>
        </authorList>
    </citation>
    <scope>NUCLEOTIDE SEQUENCE</scope>
</reference>